<evidence type="ECO:0008006" key="4">
    <source>
        <dbReference type="Google" id="ProtNLM"/>
    </source>
</evidence>
<feature type="compositionally biased region" description="Low complexity" evidence="1">
    <location>
        <begin position="110"/>
        <end position="134"/>
    </location>
</feature>
<feature type="compositionally biased region" description="Basic and acidic residues" evidence="1">
    <location>
        <begin position="69"/>
        <end position="89"/>
    </location>
</feature>
<name>W9WCB9_9EURO</name>
<dbReference type="OrthoDB" id="3469466at2759"/>
<dbReference type="GeneID" id="19177245"/>
<dbReference type="VEuPathDB" id="FungiDB:A1O7_02639"/>
<accession>W9WCB9</accession>
<gene>
    <name evidence="2" type="ORF">A1O7_02639</name>
</gene>
<comment type="caution">
    <text evidence="2">The sequence shown here is derived from an EMBL/GenBank/DDBJ whole genome shotgun (WGS) entry which is preliminary data.</text>
</comment>
<feature type="region of interest" description="Disordered" evidence="1">
    <location>
        <begin position="69"/>
        <end position="137"/>
    </location>
</feature>
<protein>
    <recommendedName>
        <fullName evidence="4">Transcription factor domain-containing protein</fullName>
    </recommendedName>
</protein>
<sequence>MLQFTTPQSGDPRKNKSAIAFQVRQHAAKVAAARHRKTWMSRRPPSINDGAAAPLESCFLLSLDSDTEKSRQTSADVVKKANEGADRSGRARTSRPRWTSVYRVDMPKQATSKSTPKTSPSATRSPSTEPSSSEIDLHASSGLGSRFDYTNALPWPKSLDSFLDAALGSAQSATASSLVVEDDSGTYHSLLTSGRHIPDVQASLLAFVLGSGFGGLTALPPLLKQAQRRAVSVTVALDQYQRESIGAPLLEDIVGEAEHSYMAFQTIEIAFPAATTGEILVVDCCRLAGLVYCELVLFPSLSEGDIMFRLVSDLQVALETAYFWLSGEERLTSVSNMLLWATALGAMAATTATARRWFVRRLSVRLCADERLCVWQVFRSLMSTFLWWRPVCDHPGQMVWEEAIHDIQLAICNE</sequence>
<dbReference type="HOGENOM" id="CLU_719615_0_0_1"/>
<evidence type="ECO:0000256" key="1">
    <source>
        <dbReference type="SAM" id="MobiDB-lite"/>
    </source>
</evidence>
<dbReference type="STRING" id="1182544.W9WCB9"/>
<evidence type="ECO:0000313" key="2">
    <source>
        <dbReference type="EMBL" id="EXJ62206.1"/>
    </source>
</evidence>
<dbReference type="RefSeq" id="XP_007754860.1">
    <property type="nucleotide sequence ID" value="XM_007756670.1"/>
</dbReference>
<organism evidence="2 3">
    <name type="scientific">Cladophialophora yegresii CBS 114405</name>
    <dbReference type="NCBI Taxonomy" id="1182544"/>
    <lineage>
        <taxon>Eukaryota</taxon>
        <taxon>Fungi</taxon>
        <taxon>Dikarya</taxon>
        <taxon>Ascomycota</taxon>
        <taxon>Pezizomycotina</taxon>
        <taxon>Eurotiomycetes</taxon>
        <taxon>Chaetothyriomycetidae</taxon>
        <taxon>Chaetothyriales</taxon>
        <taxon>Herpotrichiellaceae</taxon>
        <taxon>Cladophialophora</taxon>
    </lineage>
</organism>
<dbReference type="AlphaFoldDB" id="W9WCB9"/>
<keyword evidence="3" id="KW-1185">Reference proteome</keyword>
<dbReference type="Proteomes" id="UP000019473">
    <property type="component" value="Unassembled WGS sequence"/>
</dbReference>
<dbReference type="EMBL" id="AMGW01000002">
    <property type="protein sequence ID" value="EXJ62206.1"/>
    <property type="molecule type" value="Genomic_DNA"/>
</dbReference>
<reference evidence="2 3" key="1">
    <citation type="submission" date="2013-03" db="EMBL/GenBank/DDBJ databases">
        <title>The Genome Sequence of Cladophialophora yegresii CBS 114405.</title>
        <authorList>
            <consortium name="The Broad Institute Genomics Platform"/>
            <person name="Cuomo C."/>
            <person name="de Hoog S."/>
            <person name="Gorbushina A."/>
            <person name="Walker B."/>
            <person name="Young S.K."/>
            <person name="Zeng Q."/>
            <person name="Gargeya S."/>
            <person name="Fitzgerald M."/>
            <person name="Haas B."/>
            <person name="Abouelleil A."/>
            <person name="Allen A.W."/>
            <person name="Alvarado L."/>
            <person name="Arachchi H.M."/>
            <person name="Berlin A.M."/>
            <person name="Chapman S.B."/>
            <person name="Gainer-Dewar J."/>
            <person name="Goldberg J."/>
            <person name="Griggs A."/>
            <person name="Gujja S."/>
            <person name="Hansen M."/>
            <person name="Howarth C."/>
            <person name="Imamovic A."/>
            <person name="Ireland A."/>
            <person name="Larimer J."/>
            <person name="McCowan C."/>
            <person name="Murphy C."/>
            <person name="Pearson M."/>
            <person name="Poon T.W."/>
            <person name="Priest M."/>
            <person name="Roberts A."/>
            <person name="Saif S."/>
            <person name="Shea T."/>
            <person name="Sisk P."/>
            <person name="Sykes S."/>
            <person name="Wortman J."/>
            <person name="Nusbaum C."/>
            <person name="Birren B."/>
        </authorList>
    </citation>
    <scope>NUCLEOTIDE SEQUENCE [LARGE SCALE GENOMIC DNA]</scope>
    <source>
        <strain evidence="2 3">CBS 114405</strain>
    </source>
</reference>
<evidence type="ECO:0000313" key="3">
    <source>
        <dbReference type="Proteomes" id="UP000019473"/>
    </source>
</evidence>
<proteinExistence type="predicted"/>